<dbReference type="InterPro" id="IPR002110">
    <property type="entry name" value="Ankyrin_rpt"/>
</dbReference>
<dbReference type="SUPFAM" id="SSF158235">
    <property type="entry name" value="SOCS box-like"/>
    <property type="match status" value="1"/>
</dbReference>
<protein>
    <recommendedName>
        <fullName evidence="6">SOCS box domain-containing protein</fullName>
    </recommendedName>
</protein>
<sequence>MHRLALSQTPAAAALLPLSFLFIFNLISLLNYFLPLTTLSCHFVVPLLLLHFRFLLHTYASHGLRGSSRGGGMLNSFIVSIYAFISSLLHALWRTLVCWPSGLVVQDHSPRERMEQLSPRQQALKQLKDRFLKALQANDAQEVLQILHSGKLDIDAVLEVDDPSMVLASYKQGYWLPGHKLENSWAMGIHVCVMYNAVETALVLLQEGAALNRMPNGKTPLHVACEVSNSECVALLLSYGAKINSLSLSGHSPLHYCTTPESVDCAKQLILKGADVNMPSHNNEEDTPLHTAARFGVPELAALYLVHGACVDAVNSLQETPLMTAAFWAFESKEQIYSERHHLVCRILLDHQADPNLQEEDHKTALHKAAWNCDHVLMQMLLEAGADARAMDINGCSPIQYLLKVTDVRAMAIHELCYQLMLNYNAARIYPPQFHKVLQSCHDYPRVVEIMVNSYEHLKSTRKWKTAIPDDCYMRHKDFFRSLFAVCTNAPRSLLHLTRCAIRASLGGFCHTGVAQLPLPSPMKKYLLLEPEGILY</sequence>
<keyword evidence="5" id="KW-0812">Transmembrane</keyword>
<evidence type="ECO:0000256" key="1">
    <source>
        <dbReference type="ARBA" id="ARBA00004906"/>
    </source>
</evidence>
<name>A0AA88SDT1_CHASR</name>
<organism evidence="7 8">
    <name type="scientific">Channa striata</name>
    <name type="common">Snakehead murrel</name>
    <name type="synonym">Ophicephalus striatus</name>
    <dbReference type="NCBI Taxonomy" id="64152"/>
    <lineage>
        <taxon>Eukaryota</taxon>
        <taxon>Metazoa</taxon>
        <taxon>Chordata</taxon>
        <taxon>Craniata</taxon>
        <taxon>Vertebrata</taxon>
        <taxon>Euteleostomi</taxon>
        <taxon>Actinopterygii</taxon>
        <taxon>Neopterygii</taxon>
        <taxon>Teleostei</taxon>
        <taxon>Neoteleostei</taxon>
        <taxon>Acanthomorphata</taxon>
        <taxon>Anabantaria</taxon>
        <taxon>Anabantiformes</taxon>
        <taxon>Channoidei</taxon>
        <taxon>Channidae</taxon>
        <taxon>Channa</taxon>
    </lineage>
</organism>
<accession>A0AA88SDT1</accession>
<dbReference type="Pfam" id="PF12796">
    <property type="entry name" value="Ank_2"/>
    <property type="match status" value="1"/>
</dbReference>
<evidence type="ECO:0000313" key="7">
    <source>
        <dbReference type="EMBL" id="KAK2830243.1"/>
    </source>
</evidence>
<feature type="repeat" description="ANK" evidence="4">
    <location>
        <begin position="284"/>
        <end position="316"/>
    </location>
</feature>
<dbReference type="PROSITE" id="PS50088">
    <property type="entry name" value="ANK_REPEAT"/>
    <property type="match status" value="4"/>
</dbReference>
<dbReference type="InterPro" id="IPR036770">
    <property type="entry name" value="Ankyrin_rpt-contain_sf"/>
</dbReference>
<evidence type="ECO:0000256" key="4">
    <source>
        <dbReference type="PROSITE-ProRule" id="PRU00023"/>
    </source>
</evidence>
<dbReference type="SMART" id="SM00969">
    <property type="entry name" value="SOCS_box"/>
    <property type="match status" value="1"/>
</dbReference>
<dbReference type="Gene3D" id="1.10.750.20">
    <property type="entry name" value="SOCS box"/>
    <property type="match status" value="1"/>
</dbReference>
<comment type="caution">
    <text evidence="7">The sequence shown here is derived from an EMBL/GenBank/DDBJ whole genome shotgun (WGS) entry which is preliminary data.</text>
</comment>
<dbReference type="Pfam" id="PF00023">
    <property type="entry name" value="Ank"/>
    <property type="match status" value="1"/>
</dbReference>
<keyword evidence="8" id="KW-1185">Reference proteome</keyword>
<evidence type="ECO:0000256" key="3">
    <source>
        <dbReference type="ARBA" id="ARBA00023043"/>
    </source>
</evidence>
<dbReference type="Proteomes" id="UP001187415">
    <property type="component" value="Unassembled WGS sequence"/>
</dbReference>
<dbReference type="InterPro" id="IPR036036">
    <property type="entry name" value="SOCS_box-like_dom_sf"/>
</dbReference>
<dbReference type="PRINTS" id="PR01415">
    <property type="entry name" value="ANKYRIN"/>
</dbReference>
<feature type="transmembrane region" description="Helical" evidence="5">
    <location>
        <begin position="40"/>
        <end position="60"/>
    </location>
</feature>
<dbReference type="PROSITE" id="PS50225">
    <property type="entry name" value="SOCS"/>
    <property type="match status" value="1"/>
</dbReference>
<dbReference type="GO" id="GO:0035556">
    <property type="term" value="P:intracellular signal transduction"/>
    <property type="evidence" value="ECO:0007669"/>
    <property type="project" value="InterPro"/>
</dbReference>
<reference evidence="7" key="1">
    <citation type="submission" date="2023-07" db="EMBL/GenBank/DDBJ databases">
        <title>Chromosome-level Genome Assembly of Striped Snakehead (Channa striata).</title>
        <authorList>
            <person name="Liu H."/>
        </authorList>
    </citation>
    <scope>NUCLEOTIDE SEQUENCE</scope>
    <source>
        <strain evidence="7">Gz</strain>
        <tissue evidence="7">Muscle</tissue>
    </source>
</reference>
<dbReference type="CDD" id="cd03723">
    <property type="entry name" value="SOCS_ASB4_ASB18"/>
    <property type="match status" value="1"/>
</dbReference>
<evidence type="ECO:0000313" key="8">
    <source>
        <dbReference type="Proteomes" id="UP001187415"/>
    </source>
</evidence>
<feature type="repeat" description="ANK" evidence="4">
    <location>
        <begin position="216"/>
        <end position="248"/>
    </location>
</feature>
<dbReference type="FunFam" id="1.10.750.20:FF:000001">
    <property type="entry name" value="Ankyrin repeat and SOCS box containing 1"/>
    <property type="match status" value="1"/>
</dbReference>
<dbReference type="PANTHER" id="PTHR24171:SF10">
    <property type="entry name" value="ANKYRIN REPEAT DOMAIN-CONTAINING PROTEIN 29-LIKE"/>
    <property type="match status" value="1"/>
</dbReference>
<dbReference type="Pfam" id="PF13637">
    <property type="entry name" value="Ank_4"/>
    <property type="match status" value="1"/>
</dbReference>
<feature type="domain" description="SOCS box" evidence="6">
    <location>
        <begin position="491"/>
        <end position="527"/>
    </location>
</feature>
<dbReference type="Gene3D" id="1.25.40.20">
    <property type="entry name" value="Ankyrin repeat-containing domain"/>
    <property type="match status" value="2"/>
</dbReference>
<comment type="pathway">
    <text evidence="1">Protein modification; protein ubiquitination.</text>
</comment>
<feature type="repeat" description="ANK" evidence="4">
    <location>
        <begin position="249"/>
        <end position="281"/>
    </location>
</feature>
<dbReference type="Pfam" id="PF07525">
    <property type="entry name" value="SOCS_box"/>
    <property type="match status" value="1"/>
</dbReference>
<gene>
    <name evidence="7" type="ORF">Q5P01_018174</name>
</gene>
<keyword evidence="5" id="KW-0472">Membrane</keyword>
<feature type="transmembrane region" description="Helical" evidence="5">
    <location>
        <begin position="72"/>
        <end position="93"/>
    </location>
</feature>
<feature type="transmembrane region" description="Helical" evidence="5">
    <location>
        <begin position="12"/>
        <end position="34"/>
    </location>
</feature>
<keyword evidence="3 4" id="KW-0040">ANK repeat</keyword>
<dbReference type="PROSITE" id="PS50297">
    <property type="entry name" value="ANK_REP_REGION"/>
    <property type="match status" value="4"/>
</dbReference>
<evidence type="ECO:0000256" key="2">
    <source>
        <dbReference type="ARBA" id="ARBA00022737"/>
    </source>
</evidence>
<evidence type="ECO:0000259" key="6">
    <source>
        <dbReference type="PROSITE" id="PS50225"/>
    </source>
</evidence>
<dbReference type="SMART" id="SM00248">
    <property type="entry name" value="ANK"/>
    <property type="match status" value="6"/>
</dbReference>
<dbReference type="EMBL" id="JAUPFM010000014">
    <property type="protein sequence ID" value="KAK2830243.1"/>
    <property type="molecule type" value="Genomic_DNA"/>
</dbReference>
<evidence type="ECO:0000256" key="5">
    <source>
        <dbReference type="SAM" id="Phobius"/>
    </source>
</evidence>
<feature type="repeat" description="ANK" evidence="4">
    <location>
        <begin position="361"/>
        <end position="393"/>
    </location>
</feature>
<keyword evidence="2" id="KW-0677">Repeat</keyword>
<dbReference type="InterPro" id="IPR001496">
    <property type="entry name" value="SOCS_box"/>
</dbReference>
<proteinExistence type="predicted"/>
<keyword evidence="5" id="KW-1133">Transmembrane helix</keyword>
<dbReference type="PANTHER" id="PTHR24171">
    <property type="entry name" value="ANKYRIN REPEAT DOMAIN-CONTAINING PROTEIN 39-RELATED"/>
    <property type="match status" value="1"/>
</dbReference>
<dbReference type="AlphaFoldDB" id="A0AA88SDT1"/>
<dbReference type="SUPFAM" id="SSF48403">
    <property type="entry name" value="Ankyrin repeat"/>
    <property type="match status" value="1"/>
</dbReference>